<dbReference type="InterPro" id="IPR003018">
    <property type="entry name" value="GAF"/>
</dbReference>
<dbReference type="GO" id="GO:0019825">
    <property type="term" value="F:oxygen binding"/>
    <property type="evidence" value="ECO:0007669"/>
    <property type="project" value="InterPro"/>
</dbReference>
<proteinExistence type="predicted"/>
<dbReference type="InterPro" id="IPR044398">
    <property type="entry name" value="Globin-sensor_dom"/>
</dbReference>
<keyword evidence="5" id="KW-0547">Nucleotide-binding</keyword>
<evidence type="ECO:0000256" key="7">
    <source>
        <dbReference type="ARBA" id="ARBA00022840"/>
    </source>
</evidence>
<keyword evidence="6" id="KW-0418">Kinase</keyword>
<dbReference type="EC" id="2.7.13.3" evidence="2"/>
<dbReference type="SMART" id="SM00065">
    <property type="entry name" value="GAF"/>
    <property type="match status" value="1"/>
</dbReference>
<dbReference type="SUPFAM" id="SSF46458">
    <property type="entry name" value="Globin-like"/>
    <property type="match status" value="1"/>
</dbReference>
<organism evidence="10 11">
    <name type="scientific">Blastopirellula marina</name>
    <dbReference type="NCBI Taxonomy" id="124"/>
    <lineage>
        <taxon>Bacteria</taxon>
        <taxon>Pseudomonadati</taxon>
        <taxon>Planctomycetota</taxon>
        <taxon>Planctomycetia</taxon>
        <taxon>Pirellulales</taxon>
        <taxon>Pirellulaceae</taxon>
        <taxon>Blastopirellula</taxon>
    </lineage>
</organism>
<dbReference type="Gene3D" id="3.30.450.20">
    <property type="entry name" value="PAS domain"/>
    <property type="match status" value="1"/>
</dbReference>
<dbReference type="CDD" id="cd01068">
    <property type="entry name" value="globin_sensor"/>
    <property type="match status" value="1"/>
</dbReference>
<protein>
    <recommendedName>
        <fullName evidence="2">histidine kinase</fullName>
        <ecNumber evidence="2">2.7.13.3</ecNumber>
    </recommendedName>
</protein>
<dbReference type="InterPro" id="IPR012292">
    <property type="entry name" value="Globin/Proto"/>
</dbReference>
<dbReference type="InterPro" id="IPR029016">
    <property type="entry name" value="GAF-like_dom_sf"/>
</dbReference>
<dbReference type="Pfam" id="PF02518">
    <property type="entry name" value="HATPase_c"/>
    <property type="match status" value="1"/>
</dbReference>
<dbReference type="InterPro" id="IPR036097">
    <property type="entry name" value="HisK_dim/P_sf"/>
</dbReference>
<dbReference type="Gene3D" id="3.30.450.40">
    <property type="match status" value="1"/>
</dbReference>
<comment type="caution">
    <text evidence="10">The sequence shown here is derived from an EMBL/GenBank/DDBJ whole genome shotgun (WGS) entry which is preliminary data.</text>
</comment>
<keyword evidence="4" id="KW-0808">Transferase</keyword>
<keyword evidence="3" id="KW-0597">Phosphoprotein</keyword>
<evidence type="ECO:0000259" key="9">
    <source>
        <dbReference type="PROSITE" id="PS50109"/>
    </source>
</evidence>
<dbReference type="Gene3D" id="1.10.287.130">
    <property type="match status" value="1"/>
</dbReference>
<feature type="domain" description="Histidine kinase" evidence="9">
    <location>
        <begin position="597"/>
        <end position="804"/>
    </location>
</feature>
<dbReference type="GO" id="GO:0020037">
    <property type="term" value="F:heme binding"/>
    <property type="evidence" value="ECO:0007669"/>
    <property type="project" value="InterPro"/>
</dbReference>
<name>A0A2S8F6W7_9BACT</name>
<dbReference type="AlphaFoldDB" id="A0A2S8F6W7"/>
<dbReference type="SUPFAM" id="SSF55785">
    <property type="entry name" value="PYP-like sensor domain (PAS domain)"/>
    <property type="match status" value="1"/>
</dbReference>
<dbReference type="SMART" id="SM00388">
    <property type="entry name" value="HisKA"/>
    <property type="match status" value="1"/>
</dbReference>
<dbReference type="PROSITE" id="PS50109">
    <property type="entry name" value="HIS_KIN"/>
    <property type="match status" value="1"/>
</dbReference>
<dbReference type="EMBL" id="PUIB01000026">
    <property type="protein sequence ID" value="PQO27888.1"/>
    <property type="molecule type" value="Genomic_DNA"/>
</dbReference>
<evidence type="ECO:0000313" key="10">
    <source>
        <dbReference type="EMBL" id="PQO27888.1"/>
    </source>
</evidence>
<dbReference type="SMART" id="SM00387">
    <property type="entry name" value="HATPase_c"/>
    <property type="match status" value="1"/>
</dbReference>
<dbReference type="Pfam" id="PF11563">
    <property type="entry name" value="Protoglobin"/>
    <property type="match status" value="1"/>
</dbReference>
<dbReference type="InterPro" id="IPR036890">
    <property type="entry name" value="HATPase_C_sf"/>
</dbReference>
<dbReference type="Gene3D" id="1.10.490.10">
    <property type="entry name" value="Globins"/>
    <property type="match status" value="1"/>
</dbReference>
<dbReference type="InterPro" id="IPR039379">
    <property type="entry name" value="Protoglobin_sensor_dom"/>
</dbReference>
<dbReference type="CDD" id="cd00082">
    <property type="entry name" value="HisKA"/>
    <property type="match status" value="1"/>
</dbReference>
<evidence type="ECO:0000256" key="1">
    <source>
        <dbReference type="ARBA" id="ARBA00000085"/>
    </source>
</evidence>
<dbReference type="InterPro" id="IPR035965">
    <property type="entry name" value="PAS-like_dom_sf"/>
</dbReference>
<dbReference type="Proteomes" id="UP000239388">
    <property type="component" value="Unassembled WGS sequence"/>
</dbReference>
<dbReference type="SUPFAM" id="SSF47384">
    <property type="entry name" value="Homodimeric domain of signal transducing histidine kinase"/>
    <property type="match status" value="1"/>
</dbReference>
<dbReference type="SUPFAM" id="SSF55874">
    <property type="entry name" value="ATPase domain of HSP90 chaperone/DNA topoisomerase II/histidine kinase"/>
    <property type="match status" value="1"/>
</dbReference>
<evidence type="ECO:0000256" key="2">
    <source>
        <dbReference type="ARBA" id="ARBA00012438"/>
    </source>
</evidence>
<evidence type="ECO:0000256" key="5">
    <source>
        <dbReference type="ARBA" id="ARBA00022741"/>
    </source>
</evidence>
<dbReference type="PANTHER" id="PTHR43065:SF10">
    <property type="entry name" value="PEROXIDE STRESS-ACTIVATED HISTIDINE KINASE MAK3"/>
    <property type="match status" value="1"/>
</dbReference>
<gene>
    <name evidence="10" type="ORF">C5Y98_26550</name>
</gene>
<dbReference type="InterPro" id="IPR003661">
    <property type="entry name" value="HisK_dim/P_dom"/>
</dbReference>
<dbReference type="Pfam" id="PF01590">
    <property type="entry name" value="GAF"/>
    <property type="match status" value="1"/>
</dbReference>
<dbReference type="Gene3D" id="3.30.565.10">
    <property type="entry name" value="Histidine kinase-like ATPase, C-terminal domain"/>
    <property type="match status" value="1"/>
</dbReference>
<evidence type="ECO:0000256" key="6">
    <source>
        <dbReference type="ARBA" id="ARBA00022777"/>
    </source>
</evidence>
<reference evidence="10 11" key="1">
    <citation type="submission" date="2018-02" db="EMBL/GenBank/DDBJ databases">
        <title>Comparative genomes isolates from brazilian mangrove.</title>
        <authorList>
            <person name="Araujo J.E."/>
            <person name="Taketani R.G."/>
            <person name="Silva M.C.P."/>
            <person name="Loureco M.V."/>
            <person name="Andreote F.D."/>
        </authorList>
    </citation>
    <scope>NUCLEOTIDE SEQUENCE [LARGE SCALE GENOMIC DNA]</scope>
    <source>
        <strain evidence="10 11">NAP PRIS-MGV</strain>
    </source>
</reference>
<keyword evidence="8" id="KW-0902">Two-component regulatory system</keyword>
<accession>A0A2S8F6W7</accession>
<dbReference type="InterPro" id="IPR004358">
    <property type="entry name" value="Sig_transdc_His_kin-like_C"/>
</dbReference>
<dbReference type="PANTHER" id="PTHR43065">
    <property type="entry name" value="SENSOR HISTIDINE KINASE"/>
    <property type="match status" value="1"/>
</dbReference>
<dbReference type="GO" id="GO:0005524">
    <property type="term" value="F:ATP binding"/>
    <property type="evidence" value="ECO:0007669"/>
    <property type="project" value="UniProtKB-KW"/>
</dbReference>
<dbReference type="GO" id="GO:0000155">
    <property type="term" value="F:phosphorelay sensor kinase activity"/>
    <property type="evidence" value="ECO:0007669"/>
    <property type="project" value="InterPro"/>
</dbReference>
<dbReference type="SUPFAM" id="SSF55781">
    <property type="entry name" value="GAF domain-like"/>
    <property type="match status" value="1"/>
</dbReference>
<evidence type="ECO:0000256" key="3">
    <source>
        <dbReference type="ARBA" id="ARBA00022553"/>
    </source>
</evidence>
<keyword evidence="7" id="KW-0067">ATP-binding</keyword>
<dbReference type="CDD" id="cd00075">
    <property type="entry name" value="HATPase"/>
    <property type="match status" value="1"/>
</dbReference>
<evidence type="ECO:0000313" key="11">
    <source>
        <dbReference type="Proteomes" id="UP000239388"/>
    </source>
</evidence>
<dbReference type="PRINTS" id="PR00344">
    <property type="entry name" value="BCTRLSENSOR"/>
</dbReference>
<dbReference type="InterPro" id="IPR003594">
    <property type="entry name" value="HATPase_dom"/>
</dbReference>
<sequence length="807" mass="91839">MNDTFEDTGRMPVPHTRVSWIGTRLRVRYAGCPVHVVVSMLFKERITPRFQLLFPVCHRPLAGVLGVRLGEIQRLVKRHVRRHGQDVRATHQGVSDWGTCPMGTSCGRLKVIVLNPPAMEDHDFMTPDRPFVRRFEDLKRYIDWRSEDDLCSTELLLRLSPHFDPILTDFYDEISRHAAAFRVITGGQRQIDRLKQSLGMWLHDTLLAQYDAGFLEKRRRIGRRHVEIGLEQMYVNAAFARIRGQLHEVLAGQDDLSPERRTALKRSLDKRLDLDLAIMADAYHIEYQVHQLPVDHARLKQQKLLAVLSRDALAGAALDTLFDQAVAYLMETFEGDFAEYLEYRAADQTFCLRSAAGWPVPSDDRPLAPCSHDDYYRWITSTRECVGIEDHDLSRDLNAPDRYRQQRIVSSLQVAVRNEEEVYGILAVHFQKRRQFHASDEDFLVSMANLIANAVHRKGIESQRQQSEHQVRRLIDRLPAGAVYVAGGHLQVNQAVEAMTGRSRAELATIGDWQRLLVESSDDSLPRPDATAAEGTIHQSEVRIERPDGEQRIISQLKFKSAVDEIWLLYDITDQEERRRQQLQAERLAAIGQMITGLAHESRNALQRIQACTEMLELEFQPESEEMKLIGRLQQAQDDLQLLFDEVRNYAAPIILEKRPTHLVHVCRQAWDQTMPLRRGRQADLELTCEQDIRIEADQFRLVQVFRNLFENALAASADPAQIQTEMVLGEDGQVRITVSDSGPGFDEAVAKRMLEPFFTTKTKGSGLGMAIASRIVESHGGQIVPISQPGAGGKFLLSFPVAADAR</sequence>
<dbReference type="InterPro" id="IPR009050">
    <property type="entry name" value="Globin-like_sf"/>
</dbReference>
<comment type="catalytic activity">
    <reaction evidence="1">
        <text>ATP + protein L-histidine = ADP + protein N-phospho-L-histidine.</text>
        <dbReference type="EC" id="2.7.13.3"/>
    </reaction>
</comment>
<evidence type="ECO:0000256" key="4">
    <source>
        <dbReference type="ARBA" id="ARBA00022679"/>
    </source>
</evidence>
<evidence type="ECO:0000256" key="8">
    <source>
        <dbReference type="ARBA" id="ARBA00023012"/>
    </source>
</evidence>
<dbReference type="InterPro" id="IPR005467">
    <property type="entry name" value="His_kinase_dom"/>
</dbReference>